<sequence>MKKKNKEKKVLEPQYYTSRINTSTYNYKVYYMSVPEKIINVLIAFVIGACIGYLFYGGIGKDEYGQATTVTYCLNVIIPVIVGVIAVKLYIPVRIQSIIKKQKNQLNKQFRDMLEALSTSLGAGKNVIDSFRSVYDDMKMQYEDGAYIISELELLLSGMDNNIDIEDLLLDFGERSGNEDIESFAKVFQICYRKGGNIKDTVRSTYEILNDKMEIAEDIETVVTANKTEQNVMLIMPIGLIGMMKLVSPDFAENFVSPSGIMATTVAVIIFVAAYFIGRKVLEIKI</sequence>
<feature type="transmembrane region" description="Helical" evidence="1">
    <location>
        <begin position="69"/>
        <end position="91"/>
    </location>
</feature>
<dbReference type="EMBL" id="QRON01000012">
    <property type="protein sequence ID" value="RHL26756.1"/>
    <property type="molecule type" value="Genomic_DNA"/>
</dbReference>
<feature type="transmembrane region" description="Helical" evidence="1">
    <location>
        <begin position="260"/>
        <end position="278"/>
    </location>
</feature>
<evidence type="ECO:0008006" key="6">
    <source>
        <dbReference type="Google" id="ProtNLM"/>
    </source>
</evidence>
<evidence type="ECO:0000256" key="1">
    <source>
        <dbReference type="SAM" id="Phobius"/>
    </source>
</evidence>
<reference evidence="4 5" key="1">
    <citation type="submission" date="2018-08" db="EMBL/GenBank/DDBJ databases">
        <title>A genome reference for cultivated species of the human gut microbiota.</title>
        <authorList>
            <person name="Zou Y."/>
            <person name="Xue W."/>
            <person name="Luo G."/>
        </authorList>
    </citation>
    <scope>NUCLEOTIDE SEQUENCE [LARGE SCALE GENOMIC DNA]</scope>
    <source>
        <strain evidence="3 4">AF38-24</strain>
        <strain evidence="2 5">AM47-6BH</strain>
    </source>
</reference>
<feature type="transmembrane region" description="Helical" evidence="1">
    <location>
        <begin position="38"/>
        <end position="57"/>
    </location>
</feature>
<evidence type="ECO:0000313" key="5">
    <source>
        <dbReference type="Proteomes" id="UP000283721"/>
    </source>
</evidence>
<dbReference type="PANTHER" id="PTHR35007">
    <property type="entry name" value="INTEGRAL MEMBRANE PROTEIN-RELATED"/>
    <property type="match status" value="1"/>
</dbReference>
<evidence type="ECO:0000313" key="3">
    <source>
        <dbReference type="EMBL" id="RHL26756.1"/>
    </source>
</evidence>
<accession>A0A415JRU8</accession>
<dbReference type="Proteomes" id="UP000283297">
    <property type="component" value="Unassembled WGS sequence"/>
</dbReference>
<dbReference type="RefSeq" id="WP_118370834.1">
    <property type="nucleotide sequence ID" value="NZ_QRON01000012.1"/>
</dbReference>
<gene>
    <name evidence="3" type="ORF">DW028_13175</name>
    <name evidence="2" type="ORF">DW967_12115</name>
</gene>
<evidence type="ECO:0000313" key="4">
    <source>
        <dbReference type="Proteomes" id="UP000283297"/>
    </source>
</evidence>
<keyword evidence="1" id="KW-0472">Membrane</keyword>
<dbReference type="AlphaFoldDB" id="A0A415JRU8"/>
<protein>
    <recommendedName>
        <fullName evidence="6">Flp pilus assembly protein TadB</fullName>
    </recommendedName>
</protein>
<organism evidence="3 4">
    <name type="scientific">Agathobacter rectalis</name>
    <dbReference type="NCBI Taxonomy" id="39491"/>
    <lineage>
        <taxon>Bacteria</taxon>
        <taxon>Bacillati</taxon>
        <taxon>Bacillota</taxon>
        <taxon>Clostridia</taxon>
        <taxon>Lachnospirales</taxon>
        <taxon>Lachnospiraceae</taxon>
        <taxon>Agathobacter</taxon>
    </lineage>
</organism>
<keyword evidence="1" id="KW-1133">Transmembrane helix</keyword>
<proteinExistence type="predicted"/>
<dbReference type="EMBL" id="QSES01000024">
    <property type="protein sequence ID" value="RGZ90112.1"/>
    <property type="molecule type" value="Genomic_DNA"/>
</dbReference>
<feature type="transmembrane region" description="Helical" evidence="1">
    <location>
        <begin position="231"/>
        <end position="248"/>
    </location>
</feature>
<comment type="caution">
    <text evidence="3">The sequence shown here is derived from an EMBL/GenBank/DDBJ whole genome shotgun (WGS) entry which is preliminary data.</text>
</comment>
<dbReference type="Proteomes" id="UP000283721">
    <property type="component" value="Unassembled WGS sequence"/>
</dbReference>
<keyword evidence="1" id="KW-0812">Transmembrane</keyword>
<evidence type="ECO:0000313" key="2">
    <source>
        <dbReference type="EMBL" id="RGZ90112.1"/>
    </source>
</evidence>
<name>A0A415JRU8_9FIRM</name>
<dbReference type="PANTHER" id="PTHR35007:SF1">
    <property type="entry name" value="PILUS ASSEMBLY PROTEIN"/>
    <property type="match status" value="1"/>
</dbReference>